<dbReference type="SUPFAM" id="SSF53092">
    <property type="entry name" value="Creatinase/prolidase N-terminal domain"/>
    <property type="match status" value="1"/>
</dbReference>
<proteinExistence type="inferred from homology"/>
<dbReference type="EMBL" id="JACRIW010000032">
    <property type="protein sequence ID" value="MBI5168698.1"/>
    <property type="molecule type" value="Genomic_DNA"/>
</dbReference>
<evidence type="ECO:0000256" key="3">
    <source>
        <dbReference type="ARBA" id="ARBA00008766"/>
    </source>
</evidence>
<comment type="cofactor">
    <cofactor evidence="2">
        <name>Mn(2+)</name>
        <dbReference type="ChEBI" id="CHEBI:29035"/>
    </cofactor>
</comment>
<accession>A0A933SDZ5</accession>
<dbReference type="PANTHER" id="PTHR43226:SF4">
    <property type="entry name" value="XAA-PRO AMINOPEPTIDASE 3"/>
    <property type="match status" value="1"/>
</dbReference>
<keyword evidence="6" id="KW-0378">Hydrolase</keyword>
<dbReference type="InterPro" id="IPR000994">
    <property type="entry name" value="Pept_M24"/>
</dbReference>
<dbReference type="PANTHER" id="PTHR43226">
    <property type="entry name" value="XAA-PRO AMINOPEPTIDASE 3"/>
    <property type="match status" value="1"/>
</dbReference>
<dbReference type="Proteomes" id="UP000696931">
    <property type="component" value="Unassembled WGS sequence"/>
</dbReference>
<dbReference type="EC" id="3.4.11.9" evidence="4"/>
<feature type="domain" description="Aminopeptidase P N-terminal" evidence="8">
    <location>
        <begin position="3"/>
        <end position="125"/>
    </location>
</feature>
<evidence type="ECO:0000313" key="9">
    <source>
        <dbReference type="EMBL" id="MBI5168698.1"/>
    </source>
</evidence>
<reference evidence="9" key="1">
    <citation type="submission" date="2020-07" db="EMBL/GenBank/DDBJ databases">
        <title>Huge and variable diversity of episymbiotic CPR bacteria and DPANN archaea in groundwater ecosystems.</title>
        <authorList>
            <person name="He C.Y."/>
            <person name="Keren R."/>
            <person name="Whittaker M."/>
            <person name="Farag I.F."/>
            <person name="Doudna J."/>
            <person name="Cate J.H.D."/>
            <person name="Banfield J.F."/>
        </authorList>
    </citation>
    <scope>NUCLEOTIDE SEQUENCE</scope>
    <source>
        <strain evidence="9">NC_groundwater_1813_Pr3_B-0.1um_71_17</strain>
    </source>
</reference>
<dbReference type="AlphaFoldDB" id="A0A933SDZ5"/>
<evidence type="ECO:0000259" key="8">
    <source>
        <dbReference type="SMART" id="SM01011"/>
    </source>
</evidence>
<dbReference type="InterPro" id="IPR052433">
    <property type="entry name" value="X-Pro_dipept-like"/>
</dbReference>
<comment type="caution">
    <text evidence="9">The sequence shown here is derived from an EMBL/GenBank/DDBJ whole genome shotgun (WGS) entry which is preliminary data.</text>
</comment>
<keyword evidence="5" id="KW-0479">Metal-binding</keyword>
<sequence>MTTPTALLEQRRARAAAAFATDSEIILIPAGHPIGIPGGADQTYPYLAHAEYFWLTDHEFPGGVLAYDPKEGWTDFVPETTVGERVWEGRGDAPGTPFSKFEGWLGARSDRRVILLGAGGAGVSGIANDDARAAELRDALMHARRPKDSAELERLRAACAASAVAYERLRPRLRAGVSERELQIELEADFFRAGGDRTGYGSIVALGSNSAVLHFAPGDRRAVPGDVVLVDAGAEIRRYTSDVTRTYRVAGGDAGFFRELYTVVLGIEECAVAGCLRGAEWRDLHMQACHGVLSGLREMGLVKGDPAALVERDVHALFFPHGLGHLVGLGVRDASGYLPGRVRSTRPGLNMLRTDLPLERDYVITVEPGIYFIPALLRDPEKRAKYADCVAWDRVDALESFGGIRIEDDVRITDGAPEILTAAIPKSLDAAVLA</sequence>
<comment type="catalytic activity">
    <reaction evidence="1">
        <text>Release of any N-terminal amino acid, including proline, that is linked to proline, even from a dipeptide or tripeptide.</text>
        <dbReference type="EC" id="3.4.11.9"/>
    </reaction>
</comment>
<protein>
    <recommendedName>
        <fullName evidence="4">Xaa-Pro aminopeptidase</fullName>
        <ecNumber evidence="4">3.4.11.9</ecNumber>
    </recommendedName>
</protein>
<evidence type="ECO:0000313" key="10">
    <source>
        <dbReference type="Proteomes" id="UP000696931"/>
    </source>
</evidence>
<evidence type="ECO:0000256" key="7">
    <source>
        <dbReference type="ARBA" id="ARBA00023211"/>
    </source>
</evidence>
<dbReference type="Gene3D" id="3.90.230.10">
    <property type="entry name" value="Creatinase/methionine aminopeptidase superfamily"/>
    <property type="match status" value="1"/>
</dbReference>
<evidence type="ECO:0000256" key="2">
    <source>
        <dbReference type="ARBA" id="ARBA00001936"/>
    </source>
</evidence>
<evidence type="ECO:0000256" key="4">
    <source>
        <dbReference type="ARBA" id="ARBA00012574"/>
    </source>
</evidence>
<gene>
    <name evidence="9" type="ORF">HZA61_04335</name>
</gene>
<evidence type="ECO:0000256" key="6">
    <source>
        <dbReference type="ARBA" id="ARBA00022801"/>
    </source>
</evidence>
<dbReference type="InterPro" id="IPR029149">
    <property type="entry name" value="Creatin/AminoP/Spt16_N"/>
</dbReference>
<name>A0A933SDZ5_UNCEI</name>
<evidence type="ECO:0000256" key="1">
    <source>
        <dbReference type="ARBA" id="ARBA00001424"/>
    </source>
</evidence>
<comment type="similarity">
    <text evidence="3">Belongs to the peptidase M24B family.</text>
</comment>
<dbReference type="SMART" id="SM01011">
    <property type="entry name" value="AMP_N"/>
    <property type="match status" value="1"/>
</dbReference>
<dbReference type="GO" id="GO:0006508">
    <property type="term" value="P:proteolysis"/>
    <property type="evidence" value="ECO:0007669"/>
    <property type="project" value="TreeGrafter"/>
</dbReference>
<dbReference type="SUPFAM" id="SSF55920">
    <property type="entry name" value="Creatinase/aminopeptidase"/>
    <property type="match status" value="1"/>
</dbReference>
<keyword evidence="7" id="KW-0464">Manganese</keyword>
<dbReference type="GO" id="GO:0005829">
    <property type="term" value="C:cytosol"/>
    <property type="evidence" value="ECO:0007669"/>
    <property type="project" value="TreeGrafter"/>
</dbReference>
<organism evidence="9 10">
    <name type="scientific">Eiseniibacteriota bacterium</name>
    <dbReference type="NCBI Taxonomy" id="2212470"/>
    <lineage>
        <taxon>Bacteria</taxon>
        <taxon>Candidatus Eiseniibacteriota</taxon>
    </lineage>
</organism>
<dbReference type="GO" id="GO:0070006">
    <property type="term" value="F:metalloaminopeptidase activity"/>
    <property type="evidence" value="ECO:0007669"/>
    <property type="project" value="InterPro"/>
</dbReference>
<dbReference type="GO" id="GO:0030145">
    <property type="term" value="F:manganese ion binding"/>
    <property type="evidence" value="ECO:0007669"/>
    <property type="project" value="InterPro"/>
</dbReference>
<evidence type="ECO:0000256" key="5">
    <source>
        <dbReference type="ARBA" id="ARBA00022723"/>
    </source>
</evidence>
<dbReference type="InterPro" id="IPR036005">
    <property type="entry name" value="Creatinase/aminopeptidase-like"/>
</dbReference>
<dbReference type="Pfam" id="PF00557">
    <property type="entry name" value="Peptidase_M24"/>
    <property type="match status" value="1"/>
</dbReference>
<dbReference type="InterPro" id="IPR007865">
    <property type="entry name" value="Aminopep_P_N"/>
</dbReference>
<dbReference type="Gene3D" id="3.40.350.10">
    <property type="entry name" value="Creatinase/prolidase N-terminal domain"/>
    <property type="match status" value="1"/>
</dbReference>